<protein>
    <submittedName>
        <fullName evidence="2">Uncharacterized protein</fullName>
    </submittedName>
</protein>
<reference evidence="2" key="2">
    <citation type="journal article" date="2022" name="Elife">
        <title>Obligate sexual reproduction of a homothallic fungus closely related to the Cryptococcus pathogenic species complex.</title>
        <authorList>
            <person name="Passer A.R."/>
            <person name="Clancey S.A."/>
            <person name="Shea T."/>
            <person name="David-Palma M."/>
            <person name="Averette A.F."/>
            <person name="Boekhout T."/>
            <person name="Porcel B.M."/>
            <person name="Nowrousian M."/>
            <person name="Cuomo C.A."/>
            <person name="Sun S."/>
            <person name="Heitman J."/>
            <person name="Coelho M.A."/>
        </authorList>
    </citation>
    <scope>NUCLEOTIDE SEQUENCE</scope>
    <source>
        <strain evidence="2">CBS 7841</strain>
    </source>
</reference>
<dbReference type="RefSeq" id="XP_066068118.1">
    <property type="nucleotide sequence ID" value="XM_066212021.1"/>
</dbReference>
<reference evidence="2" key="1">
    <citation type="submission" date="2016-06" db="EMBL/GenBank/DDBJ databases">
        <authorList>
            <person name="Cuomo C."/>
            <person name="Litvintseva A."/>
            <person name="Heitman J."/>
            <person name="Chen Y."/>
            <person name="Sun S."/>
            <person name="Springer D."/>
            <person name="Dromer F."/>
            <person name="Young S."/>
            <person name="Zeng Q."/>
            <person name="Chapman S."/>
            <person name="Gujja S."/>
            <person name="Saif S."/>
            <person name="Birren B."/>
        </authorList>
    </citation>
    <scope>NUCLEOTIDE SEQUENCE</scope>
    <source>
        <strain evidence="2">CBS 7841</strain>
    </source>
</reference>
<feature type="compositionally biased region" description="Low complexity" evidence="1">
    <location>
        <begin position="66"/>
        <end position="77"/>
    </location>
</feature>
<feature type="region of interest" description="Disordered" evidence="1">
    <location>
        <begin position="17"/>
        <end position="93"/>
    </location>
</feature>
<dbReference type="AlphaFoldDB" id="A0AAJ8M0U5"/>
<reference evidence="2" key="3">
    <citation type="submission" date="2024-01" db="EMBL/GenBank/DDBJ databases">
        <authorList>
            <person name="Coelho M.A."/>
            <person name="David-Palma M."/>
            <person name="Shea T."/>
            <person name="Sun S."/>
            <person name="Cuomo C.A."/>
            <person name="Heitman J."/>
        </authorList>
    </citation>
    <scope>NUCLEOTIDE SEQUENCE</scope>
    <source>
        <strain evidence="2">CBS 7841</strain>
    </source>
</reference>
<evidence type="ECO:0000256" key="1">
    <source>
        <dbReference type="SAM" id="MobiDB-lite"/>
    </source>
</evidence>
<name>A0AAJ8M0U5_9TREE</name>
<proteinExistence type="predicted"/>
<gene>
    <name evidence="2" type="ORF">L203_102598</name>
</gene>
<accession>A0AAJ8M0U5</accession>
<dbReference type="GeneID" id="91086809"/>
<feature type="compositionally biased region" description="Low complexity" evidence="1">
    <location>
        <begin position="18"/>
        <end position="33"/>
    </location>
</feature>
<feature type="compositionally biased region" description="Polar residues" evidence="1">
    <location>
        <begin position="34"/>
        <end position="52"/>
    </location>
</feature>
<sequence length="176" mass="19254">MSGRSSSLSWHELSLIVSGSPASQSPSNASQYSTAHRSTQTAPDNPSSQPQDMQEEDSSQGDITDSSNSASTTRPSSLEWDFVQLSSDQPDRPSYVLFRTRGVTVTDAETEEESDEVIYEVQIDVNRRTGQRQSITFVSGPEPSQIETPIPGTEIDGLTTCFNLEPSCGKEIRVYL</sequence>
<dbReference type="KEGG" id="cdep:91086809"/>
<dbReference type="EMBL" id="CP143786">
    <property type="protein sequence ID" value="WVN87418.1"/>
    <property type="molecule type" value="Genomic_DNA"/>
</dbReference>
<evidence type="ECO:0000313" key="3">
    <source>
        <dbReference type="Proteomes" id="UP000094043"/>
    </source>
</evidence>
<keyword evidence="3" id="KW-1185">Reference proteome</keyword>
<dbReference type="Proteomes" id="UP000094043">
    <property type="component" value="Chromosome 3"/>
</dbReference>
<evidence type="ECO:0000313" key="2">
    <source>
        <dbReference type="EMBL" id="WVN87418.1"/>
    </source>
</evidence>
<organism evidence="2 3">
    <name type="scientific">Cryptococcus depauperatus CBS 7841</name>
    <dbReference type="NCBI Taxonomy" id="1295531"/>
    <lineage>
        <taxon>Eukaryota</taxon>
        <taxon>Fungi</taxon>
        <taxon>Dikarya</taxon>
        <taxon>Basidiomycota</taxon>
        <taxon>Agaricomycotina</taxon>
        <taxon>Tremellomycetes</taxon>
        <taxon>Tremellales</taxon>
        <taxon>Cryptococcaceae</taxon>
        <taxon>Cryptococcus</taxon>
    </lineage>
</organism>